<keyword evidence="3" id="KW-1185">Reference proteome</keyword>
<evidence type="ECO:0000256" key="1">
    <source>
        <dbReference type="SAM" id="MobiDB-lite"/>
    </source>
</evidence>
<dbReference type="RefSeq" id="WP_091691996.1">
    <property type="nucleotide sequence ID" value="NZ_FPBF01000002.1"/>
</dbReference>
<evidence type="ECO:0000313" key="2">
    <source>
        <dbReference type="EMBL" id="SFT65009.1"/>
    </source>
</evidence>
<protein>
    <submittedName>
        <fullName evidence="2">Uncharacterized protein</fullName>
    </submittedName>
</protein>
<gene>
    <name evidence="2" type="ORF">SAMN04489724_1410</name>
</gene>
<dbReference type="EMBL" id="FPBF01000002">
    <property type="protein sequence ID" value="SFT65009.1"/>
    <property type="molecule type" value="Genomic_DNA"/>
</dbReference>
<proteinExistence type="predicted"/>
<dbReference type="STRING" id="305507.SAMN04489724_1410"/>
<evidence type="ECO:0000313" key="3">
    <source>
        <dbReference type="Proteomes" id="UP000199673"/>
    </source>
</evidence>
<reference evidence="3" key="1">
    <citation type="submission" date="2016-10" db="EMBL/GenBank/DDBJ databases">
        <authorList>
            <person name="Varghese N."/>
            <person name="Submissions S."/>
        </authorList>
    </citation>
    <scope>NUCLEOTIDE SEQUENCE [LARGE SCALE GENOMIC DNA]</scope>
    <source>
        <strain evidence="3">DSM 23445</strain>
    </source>
</reference>
<feature type="region of interest" description="Disordered" evidence="1">
    <location>
        <begin position="1"/>
        <end position="96"/>
    </location>
</feature>
<organism evidence="2 3">
    <name type="scientific">Algoriphagus locisalis</name>
    <dbReference type="NCBI Taxonomy" id="305507"/>
    <lineage>
        <taxon>Bacteria</taxon>
        <taxon>Pseudomonadati</taxon>
        <taxon>Bacteroidota</taxon>
        <taxon>Cytophagia</taxon>
        <taxon>Cytophagales</taxon>
        <taxon>Cyclobacteriaceae</taxon>
        <taxon>Algoriphagus</taxon>
    </lineage>
</organism>
<accession>A0A1I6ZQL3</accession>
<feature type="compositionally biased region" description="Polar residues" evidence="1">
    <location>
        <begin position="81"/>
        <end position="90"/>
    </location>
</feature>
<name>A0A1I6ZQL3_9BACT</name>
<feature type="compositionally biased region" description="Basic and acidic residues" evidence="1">
    <location>
        <begin position="23"/>
        <end position="39"/>
    </location>
</feature>
<sequence>MSKNQNTFIKKQKAELKKRKKREKQEKMAARKDQPKSGDLDDMIAYVDEFGNISDTPPEPEPPKKENPQRKENAPRREYPNNAQQQNNRNTKFKNE</sequence>
<dbReference type="Proteomes" id="UP000199673">
    <property type="component" value="Unassembled WGS sequence"/>
</dbReference>
<dbReference type="AlphaFoldDB" id="A0A1I6ZQL3"/>
<feature type="compositionally biased region" description="Basic and acidic residues" evidence="1">
    <location>
        <begin position="61"/>
        <end position="79"/>
    </location>
</feature>